<organism evidence="1 2">
    <name type="scientific">Mycobacterium marinum</name>
    <dbReference type="NCBI Taxonomy" id="1781"/>
    <lineage>
        <taxon>Bacteria</taxon>
        <taxon>Bacillati</taxon>
        <taxon>Actinomycetota</taxon>
        <taxon>Actinomycetes</taxon>
        <taxon>Mycobacteriales</taxon>
        <taxon>Mycobacteriaceae</taxon>
        <taxon>Mycobacterium</taxon>
        <taxon>Mycobacterium ulcerans group</taxon>
    </lineage>
</organism>
<protein>
    <submittedName>
        <fullName evidence="1">Uncharacterized protein</fullName>
    </submittedName>
</protein>
<name>A0A3E2MW79_MYCMR</name>
<dbReference type="AlphaFoldDB" id="A0A3E2MW79"/>
<proteinExistence type="predicted"/>
<accession>A0A3E2MW79</accession>
<gene>
    <name evidence="1" type="ORF">DAVIS_02673</name>
</gene>
<sequence length="144" mass="15832">MARAAVLTLLRNDAPLVALGGSGFVVVPNFEADQRPNDAGAFIVIAWGVMDFEEAIQDNGPWHFDLYIHWPVALSTDFVRIDDMNDRIDEIFKSVEDGPPVVGGDGRALYYVGFEGRGPDFKDSGYQTICRKASYMALSNKVTA</sequence>
<reference evidence="1 2" key="1">
    <citation type="journal article" date="2018" name="Sci. Rep.">
        <title>Extensive genomic diversity among Mycobacterium marinum strains revealed by whole genome sequencing.</title>
        <authorList>
            <person name="Das S."/>
            <person name="Pettersson B.M."/>
            <person name="Behra P.R."/>
            <person name="Mallick A."/>
            <person name="Cheramie M."/>
            <person name="Ramesh M."/>
            <person name="Shirreff L."/>
            <person name="DuCote T."/>
            <person name="Dasgupta S."/>
            <person name="Ennis D.G."/>
            <person name="Kirsebom L.A."/>
        </authorList>
    </citation>
    <scope>NUCLEOTIDE SEQUENCE [LARGE SCALE GENOMIC DNA]</scope>
    <source>
        <strain evidence="1 2">Davis1</strain>
    </source>
</reference>
<comment type="caution">
    <text evidence="1">The sequence shown here is derived from an EMBL/GenBank/DDBJ whole genome shotgun (WGS) entry which is preliminary data.</text>
</comment>
<evidence type="ECO:0000313" key="2">
    <source>
        <dbReference type="Proteomes" id="UP000257451"/>
    </source>
</evidence>
<dbReference type="Proteomes" id="UP000257451">
    <property type="component" value="Unassembled WGS sequence"/>
</dbReference>
<evidence type="ECO:0000313" key="1">
    <source>
        <dbReference type="EMBL" id="RFZ41404.1"/>
    </source>
</evidence>
<dbReference type="EMBL" id="PEDF01000080">
    <property type="protein sequence ID" value="RFZ41404.1"/>
    <property type="molecule type" value="Genomic_DNA"/>
</dbReference>